<comment type="similarity">
    <text evidence="1">Belongs to the geminiviridae protein AC4/C4 family.</text>
</comment>
<evidence type="ECO:0000313" key="3">
    <source>
        <dbReference type="EMBL" id="AOF45913.1"/>
    </source>
</evidence>
<proteinExistence type="inferred from homology"/>
<sequence>MKMDSLISMFCFSSKGNNKRKTKGSSTSIPDADRHITIRTFKQLKAAQMLKHTWRKTETFLIMELSKSMADQLEEVNNLPTTLTPRHSILDPNWRPSLY</sequence>
<dbReference type="InterPro" id="IPR002488">
    <property type="entry name" value="Gemini_C4"/>
</dbReference>
<evidence type="ECO:0000256" key="2">
    <source>
        <dbReference type="ARBA" id="ARBA00022581"/>
    </source>
</evidence>
<evidence type="ECO:0000313" key="5">
    <source>
        <dbReference type="EMBL" id="AOF45931.1"/>
    </source>
</evidence>
<dbReference type="EMBL" id="KX671566">
    <property type="protein sequence ID" value="AOF45919.1"/>
    <property type="molecule type" value="Genomic_DNA"/>
</dbReference>
<protein>
    <submittedName>
        <fullName evidence="4">C4 protein</fullName>
    </submittedName>
</protein>
<evidence type="ECO:0000256" key="1">
    <source>
        <dbReference type="ARBA" id="ARBA00008996"/>
    </source>
</evidence>
<gene>
    <name evidence="4" type="primary">C4</name>
</gene>
<dbReference type="Pfam" id="PF01492">
    <property type="entry name" value="Gemini_C4"/>
    <property type="match status" value="1"/>
</dbReference>
<name>A0A2K8DT55_9GEMI</name>
<evidence type="ECO:0000313" key="4">
    <source>
        <dbReference type="EMBL" id="AOF45919.1"/>
    </source>
</evidence>
<keyword evidence="2" id="KW-0945">Host-virus interaction</keyword>
<dbReference type="EMBL" id="KX671568">
    <property type="protein sequence ID" value="AOF45931.1"/>
    <property type="molecule type" value="Genomic_DNA"/>
</dbReference>
<organism evidence="4">
    <name type="scientific">Mungbean yellow mosaic India virus</name>
    <dbReference type="NCBI Taxonomy" id="223287"/>
    <lineage>
        <taxon>Viruses</taxon>
        <taxon>Monodnaviria</taxon>
        <taxon>Shotokuvirae</taxon>
        <taxon>Cressdnaviricota</taxon>
        <taxon>Repensiviricetes</taxon>
        <taxon>Geplafuvirales</taxon>
        <taxon>Geminiviridae</taxon>
        <taxon>Begomovirus</taxon>
        <taxon>Begomovirus vignaradiataindiaense</taxon>
    </lineage>
</organism>
<reference evidence="4" key="1">
    <citation type="submission" date="2016-08" db="EMBL/GenBank/DDBJ databases">
        <title>Diversity of Begomoviruses infecting soybean in Pakistan.</title>
        <authorList>
            <person name="Jamil N."/>
            <person name="Mansoor S."/>
            <person name="Amin I."/>
        </authorList>
    </citation>
    <scope>NUCLEOTIDE SEQUENCE</scope>
    <source>
        <strain evidence="4">NJ20</strain>
        <strain evidence="5">NJ21</strain>
        <strain evidence="3">NJ80</strain>
    </source>
</reference>
<accession>A0A2K8DT55</accession>
<dbReference type="EMBL" id="KX671565">
    <property type="protein sequence ID" value="AOF45913.1"/>
    <property type="molecule type" value="Genomic_DNA"/>
</dbReference>